<dbReference type="PIRSF" id="PIRSF017082">
    <property type="entry name" value="YflP"/>
    <property type="match status" value="1"/>
</dbReference>
<reference evidence="3 4" key="1">
    <citation type="submission" date="2015-07" db="EMBL/GenBank/DDBJ databases">
        <title>Draft genome of Achromobacter spanius.</title>
        <authorList>
            <person name="Wang X."/>
        </authorList>
    </citation>
    <scope>NUCLEOTIDE SEQUENCE [LARGE SCALE GENOMIC DNA]</scope>
    <source>
        <strain evidence="3 4">CGMCC9173</strain>
    </source>
</reference>
<dbReference type="EMBL" id="LGVG01000045">
    <property type="protein sequence ID" value="KNE24608.1"/>
    <property type="molecule type" value="Genomic_DNA"/>
</dbReference>
<sequence>MRLSRRHALAALAALPASLTSLSAVTALTALTSRPAWAQNTFPTRPVRLLVGFAPGGLTDIAARALAERMGKTLKHNVVVENRPGGQAIIATVAVARAEPDGYTLGFAGTNGMILNPLLYNNLPYQPSDFKQLGSMGKSPMLLIVHPDLGVKNVQEFIALAKKKPGDITCAHAGRGIINHLALLHFQSKTGTQFQDVPYKGSGPALLDLMAGTVQSSFDFPTSALPNIKSGKLVALAVTADKRLTSLPDVPTMKEAGVDDFELYTRMMISGPAAMPANVAQVLENAVRVGTRDPGLIQQFAEQGVAVEFTSSADLDKVIADESAMWAQVIKANGVPKTDLKA</sequence>
<keyword evidence="2" id="KW-0732">Signal</keyword>
<dbReference type="PROSITE" id="PS51318">
    <property type="entry name" value="TAT"/>
    <property type="match status" value="1"/>
</dbReference>
<evidence type="ECO:0000313" key="3">
    <source>
        <dbReference type="EMBL" id="KNE24608.1"/>
    </source>
</evidence>
<comment type="similarity">
    <text evidence="1">Belongs to the UPF0065 (bug) family.</text>
</comment>
<proteinExistence type="inferred from homology"/>
<dbReference type="InterPro" id="IPR006311">
    <property type="entry name" value="TAT_signal"/>
</dbReference>
<gene>
    <name evidence="3" type="ORF">AFM18_24635</name>
</gene>
<protein>
    <submittedName>
        <fullName evidence="3">ABC transporter substrate-binding protein</fullName>
    </submittedName>
</protein>
<organism evidence="3 4">
    <name type="scientific">Achromobacter spanius</name>
    <dbReference type="NCBI Taxonomy" id="217203"/>
    <lineage>
        <taxon>Bacteria</taxon>
        <taxon>Pseudomonadati</taxon>
        <taxon>Pseudomonadota</taxon>
        <taxon>Betaproteobacteria</taxon>
        <taxon>Burkholderiales</taxon>
        <taxon>Alcaligenaceae</taxon>
        <taxon>Achromobacter</taxon>
    </lineage>
</organism>
<dbReference type="Gene3D" id="3.40.190.10">
    <property type="entry name" value="Periplasmic binding protein-like II"/>
    <property type="match status" value="1"/>
</dbReference>
<evidence type="ECO:0000256" key="2">
    <source>
        <dbReference type="SAM" id="SignalP"/>
    </source>
</evidence>
<feature type="chain" id="PRO_5043980211" evidence="2">
    <location>
        <begin position="39"/>
        <end position="342"/>
    </location>
</feature>
<dbReference type="AlphaFoldDB" id="A0AAW3HWV0"/>
<dbReference type="InterPro" id="IPR005064">
    <property type="entry name" value="BUG"/>
</dbReference>
<dbReference type="RefSeq" id="WP_050449520.1">
    <property type="nucleotide sequence ID" value="NZ_CP034689.1"/>
</dbReference>
<comment type="caution">
    <text evidence="3">The sequence shown here is derived from an EMBL/GenBank/DDBJ whole genome shotgun (WGS) entry which is preliminary data.</text>
</comment>
<dbReference type="Gene3D" id="3.40.190.150">
    <property type="entry name" value="Bordetella uptake gene, domain 1"/>
    <property type="match status" value="1"/>
</dbReference>
<name>A0AAW3HWV0_9BURK</name>
<dbReference type="Pfam" id="PF03401">
    <property type="entry name" value="TctC"/>
    <property type="match status" value="1"/>
</dbReference>
<evidence type="ECO:0000256" key="1">
    <source>
        <dbReference type="ARBA" id="ARBA00006987"/>
    </source>
</evidence>
<accession>A0AAW3HWV0</accession>
<dbReference type="InterPro" id="IPR042100">
    <property type="entry name" value="Bug_dom1"/>
</dbReference>
<dbReference type="SUPFAM" id="SSF53850">
    <property type="entry name" value="Periplasmic binding protein-like II"/>
    <property type="match status" value="1"/>
</dbReference>
<dbReference type="Proteomes" id="UP000037511">
    <property type="component" value="Unassembled WGS sequence"/>
</dbReference>
<dbReference type="PANTHER" id="PTHR42928">
    <property type="entry name" value="TRICARBOXYLATE-BINDING PROTEIN"/>
    <property type="match status" value="1"/>
</dbReference>
<feature type="signal peptide" evidence="2">
    <location>
        <begin position="1"/>
        <end position="38"/>
    </location>
</feature>
<evidence type="ECO:0000313" key="4">
    <source>
        <dbReference type="Proteomes" id="UP000037511"/>
    </source>
</evidence>
<dbReference type="PANTHER" id="PTHR42928:SF5">
    <property type="entry name" value="BLR1237 PROTEIN"/>
    <property type="match status" value="1"/>
</dbReference>
<dbReference type="CDD" id="cd07012">
    <property type="entry name" value="PBP2_Bug_TTT"/>
    <property type="match status" value="1"/>
</dbReference>